<feature type="compositionally biased region" description="Basic and acidic residues" evidence="7">
    <location>
        <begin position="28"/>
        <end position="39"/>
    </location>
</feature>
<dbReference type="SUPFAM" id="SSF46785">
    <property type="entry name" value="Winged helix' DNA-binding domain"/>
    <property type="match status" value="1"/>
</dbReference>
<dbReference type="GO" id="GO:0000786">
    <property type="term" value="C:nucleosome"/>
    <property type="evidence" value="ECO:0007669"/>
    <property type="project" value="InterPro"/>
</dbReference>
<dbReference type="InterPro" id="IPR036388">
    <property type="entry name" value="WH-like_DNA-bd_sf"/>
</dbReference>
<dbReference type="SMART" id="SM00526">
    <property type="entry name" value="H15"/>
    <property type="match status" value="1"/>
</dbReference>
<evidence type="ECO:0000256" key="7">
    <source>
        <dbReference type="SAM" id="MobiDB-lite"/>
    </source>
</evidence>
<feature type="non-terminal residue" evidence="9">
    <location>
        <position position="1"/>
    </location>
</feature>
<feature type="compositionally biased region" description="Basic residues" evidence="7">
    <location>
        <begin position="163"/>
        <end position="201"/>
    </location>
</feature>
<reference evidence="9" key="1">
    <citation type="submission" date="2022-06" db="EMBL/GenBank/DDBJ databases">
        <title>Uncovering the hologenomic basis of an extraordinary plant invasion.</title>
        <authorList>
            <person name="Bieker V.C."/>
            <person name="Martin M.D."/>
            <person name="Gilbert T."/>
            <person name="Hodgins K."/>
            <person name="Battlay P."/>
            <person name="Petersen B."/>
            <person name="Wilson J."/>
        </authorList>
    </citation>
    <scope>NUCLEOTIDE SEQUENCE</scope>
    <source>
        <strain evidence="9">AA19_3_7</strain>
        <tissue evidence="9">Leaf</tissue>
    </source>
</reference>
<dbReference type="CDD" id="cd00073">
    <property type="entry name" value="H15"/>
    <property type="match status" value="1"/>
</dbReference>
<proteinExistence type="inferred from homology"/>
<evidence type="ECO:0000256" key="2">
    <source>
        <dbReference type="ARBA" id="ARBA00004286"/>
    </source>
</evidence>
<dbReference type="GO" id="GO:0030527">
    <property type="term" value="F:structural constituent of chromatin"/>
    <property type="evidence" value="ECO:0007669"/>
    <property type="project" value="InterPro"/>
</dbReference>
<comment type="caution">
    <text evidence="9">The sequence shown here is derived from an EMBL/GenBank/DDBJ whole genome shotgun (WGS) entry which is preliminary data.</text>
</comment>
<dbReference type="InterPro" id="IPR005818">
    <property type="entry name" value="Histone_H1/H5_H15"/>
</dbReference>
<dbReference type="Proteomes" id="UP001206925">
    <property type="component" value="Unassembled WGS sequence"/>
</dbReference>
<sequence>QKIKFLAVSRDKTMSSTVESKNITVGKPAKEKKVKVPKEKKARSAKTASHPPYFQMIKEALLALNEKNGSSPHAIGKYMEDKHKAVLPDNFRKMLSLQLKNSASKGKLTKIKASYKLCEDVIKPKKTKKPTTTAARATATVVATGGGRKKGVAVKATKENKKMTPKKKKVTPAKRKMTPGKAKQPKSIKSPVSKRARKASV</sequence>
<dbReference type="Pfam" id="PF00538">
    <property type="entry name" value="Linker_histone"/>
    <property type="match status" value="1"/>
</dbReference>
<feature type="region of interest" description="Disordered" evidence="7">
    <location>
        <begin position="144"/>
        <end position="201"/>
    </location>
</feature>
<dbReference type="GO" id="GO:0031492">
    <property type="term" value="F:nucleosomal DNA binding"/>
    <property type="evidence" value="ECO:0007669"/>
    <property type="project" value="TreeGrafter"/>
</dbReference>
<keyword evidence="4 6" id="KW-0238">DNA-binding</keyword>
<organism evidence="9 10">
    <name type="scientific">Ambrosia artemisiifolia</name>
    <name type="common">Common ragweed</name>
    <dbReference type="NCBI Taxonomy" id="4212"/>
    <lineage>
        <taxon>Eukaryota</taxon>
        <taxon>Viridiplantae</taxon>
        <taxon>Streptophyta</taxon>
        <taxon>Embryophyta</taxon>
        <taxon>Tracheophyta</taxon>
        <taxon>Spermatophyta</taxon>
        <taxon>Magnoliopsida</taxon>
        <taxon>eudicotyledons</taxon>
        <taxon>Gunneridae</taxon>
        <taxon>Pentapetalae</taxon>
        <taxon>asterids</taxon>
        <taxon>campanulids</taxon>
        <taxon>Asterales</taxon>
        <taxon>Asteraceae</taxon>
        <taxon>Asteroideae</taxon>
        <taxon>Heliantheae alliance</taxon>
        <taxon>Heliantheae</taxon>
        <taxon>Ambrosia</taxon>
    </lineage>
</organism>
<evidence type="ECO:0000256" key="4">
    <source>
        <dbReference type="ARBA" id="ARBA00023125"/>
    </source>
</evidence>
<dbReference type="PANTHER" id="PTHR11467:SF36">
    <property type="entry name" value="HISTONE 24-RELATED"/>
    <property type="match status" value="1"/>
</dbReference>
<dbReference type="PRINTS" id="PR00624">
    <property type="entry name" value="HISTONEH5"/>
</dbReference>
<dbReference type="InterPro" id="IPR036390">
    <property type="entry name" value="WH_DNA-bd_sf"/>
</dbReference>
<dbReference type="PROSITE" id="PS51504">
    <property type="entry name" value="H15"/>
    <property type="match status" value="1"/>
</dbReference>
<evidence type="ECO:0000256" key="1">
    <source>
        <dbReference type="ARBA" id="ARBA00004123"/>
    </source>
</evidence>
<dbReference type="GO" id="GO:0006334">
    <property type="term" value="P:nucleosome assembly"/>
    <property type="evidence" value="ECO:0007669"/>
    <property type="project" value="InterPro"/>
</dbReference>
<feature type="region of interest" description="Disordered" evidence="7">
    <location>
        <begin position="26"/>
        <end position="50"/>
    </location>
</feature>
<dbReference type="EMBL" id="JAMZMK010005988">
    <property type="protein sequence ID" value="KAI7751083.1"/>
    <property type="molecule type" value="Genomic_DNA"/>
</dbReference>
<evidence type="ECO:0000256" key="5">
    <source>
        <dbReference type="ARBA" id="ARBA00023242"/>
    </source>
</evidence>
<comment type="subcellular location">
    <subcellularLocation>
        <location evidence="2">Chromosome</location>
    </subcellularLocation>
    <subcellularLocation>
        <location evidence="1 6">Nucleus</location>
    </subcellularLocation>
</comment>
<evidence type="ECO:0000313" key="9">
    <source>
        <dbReference type="EMBL" id="KAI7751083.1"/>
    </source>
</evidence>
<keyword evidence="5 6" id="KW-0539">Nucleus</keyword>
<keyword evidence="3 6" id="KW-0158">Chromosome</keyword>
<dbReference type="Gene3D" id="1.10.10.10">
    <property type="entry name" value="Winged helix-like DNA-binding domain superfamily/Winged helix DNA-binding domain"/>
    <property type="match status" value="1"/>
</dbReference>
<dbReference type="GO" id="GO:0005634">
    <property type="term" value="C:nucleus"/>
    <property type="evidence" value="ECO:0007669"/>
    <property type="project" value="UniProtKB-SubCell"/>
</dbReference>
<evidence type="ECO:0000256" key="3">
    <source>
        <dbReference type="ARBA" id="ARBA00022454"/>
    </source>
</evidence>
<dbReference type="AlphaFoldDB" id="A0AAD5CZE3"/>
<name>A0AAD5CZE3_AMBAR</name>
<gene>
    <name evidence="9" type="ORF">M8C21_013198</name>
</gene>
<dbReference type="GO" id="GO:0030261">
    <property type="term" value="P:chromosome condensation"/>
    <property type="evidence" value="ECO:0007669"/>
    <property type="project" value="TreeGrafter"/>
</dbReference>
<evidence type="ECO:0000313" key="10">
    <source>
        <dbReference type="Proteomes" id="UP001206925"/>
    </source>
</evidence>
<keyword evidence="10" id="KW-1185">Reference proteome</keyword>
<evidence type="ECO:0000256" key="6">
    <source>
        <dbReference type="RuleBase" id="RU003894"/>
    </source>
</evidence>
<accession>A0AAD5CZE3</accession>
<dbReference type="GO" id="GO:0045910">
    <property type="term" value="P:negative regulation of DNA recombination"/>
    <property type="evidence" value="ECO:0007669"/>
    <property type="project" value="TreeGrafter"/>
</dbReference>
<evidence type="ECO:0000259" key="8">
    <source>
        <dbReference type="PROSITE" id="PS51504"/>
    </source>
</evidence>
<dbReference type="PANTHER" id="PTHR11467">
    <property type="entry name" value="HISTONE H1"/>
    <property type="match status" value="1"/>
</dbReference>
<protein>
    <recommendedName>
        <fullName evidence="8">H15 domain-containing protein</fullName>
    </recommendedName>
</protein>
<feature type="domain" description="H15" evidence="8">
    <location>
        <begin position="49"/>
        <end position="119"/>
    </location>
</feature>
<comment type="similarity">
    <text evidence="6">Belongs to the histone H1/H5 family.</text>
</comment>
<dbReference type="GO" id="GO:0003690">
    <property type="term" value="F:double-stranded DNA binding"/>
    <property type="evidence" value="ECO:0007669"/>
    <property type="project" value="TreeGrafter"/>
</dbReference>
<dbReference type="InterPro" id="IPR005819">
    <property type="entry name" value="H1/H5"/>
</dbReference>